<dbReference type="EMBL" id="BMEC01000018">
    <property type="protein sequence ID" value="GGC53342.1"/>
    <property type="molecule type" value="Genomic_DNA"/>
</dbReference>
<feature type="transmembrane region" description="Helical" evidence="1">
    <location>
        <begin position="80"/>
        <end position="101"/>
    </location>
</feature>
<sequence length="174" mass="19094">MQTITWNALFWIIIVFANINGVAKSFLQEGEGRMLYYYTICKPQVILSGKLLFNVVLSTLIASVGFMVYAFILGNPVSNHSYFLLTILLVSIGFAGILTLVSGIVSKANNSTALLAILSFPILLPILLVAIRLSKNAIDGIDATLMNEKLFTLISVDAIVIATAYLLFPFIWRS</sequence>
<keyword evidence="1" id="KW-1133">Transmembrane helix</keyword>
<feature type="transmembrane region" description="Helical" evidence="1">
    <location>
        <begin position="51"/>
        <end position="74"/>
    </location>
</feature>
<gene>
    <name evidence="2" type="ORF">GCM10011506_43760</name>
</gene>
<evidence type="ECO:0000256" key="1">
    <source>
        <dbReference type="SAM" id="Phobius"/>
    </source>
</evidence>
<organism evidence="2 3">
    <name type="scientific">Marivirga lumbricoides</name>
    <dbReference type="NCBI Taxonomy" id="1046115"/>
    <lineage>
        <taxon>Bacteria</taxon>
        <taxon>Pseudomonadati</taxon>
        <taxon>Bacteroidota</taxon>
        <taxon>Cytophagia</taxon>
        <taxon>Cytophagales</taxon>
        <taxon>Marivirgaceae</taxon>
        <taxon>Marivirga</taxon>
    </lineage>
</organism>
<keyword evidence="1" id="KW-0812">Transmembrane</keyword>
<dbReference type="Proteomes" id="UP000636010">
    <property type="component" value="Unassembled WGS sequence"/>
</dbReference>
<accession>A0ABQ1N494</accession>
<feature type="transmembrane region" description="Helical" evidence="1">
    <location>
        <begin position="6"/>
        <end position="27"/>
    </location>
</feature>
<comment type="caution">
    <text evidence="2">The sequence shown here is derived from an EMBL/GenBank/DDBJ whole genome shotgun (WGS) entry which is preliminary data.</text>
</comment>
<evidence type="ECO:0000313" key="2">
    <source>
        <dbReference type="EMBL" id="GGC53342.1"/>
    </source>
</evidence>
<protein>
    <recommendedName>
        <fullName evidence="4">ABC transporter permease</fullName>
    </recommendedName>
</protein>
<keyword evidence="3" id="KW-1185">Reference proteome</keyword>
<name>A0ABQ1N494_9BACT</name>
<keyword evidence="1" id="KW-0472">Membrane</keyword>
<reference evidence="3" key="1">
    <citation type="journal article" date="2019" name="Int. J. Syst. Evol. Microbiol.">
        <title>The Global Catalogue of Microorganisms (GCM) 10K type strain sequencing project: providing services to taxonomists for standard genome sequencing and annotation.</title>
        <authorList>
            <consortium name="The Broad Institute Genomics Platform"/>
            <consortium name="The Broad Institute Genome Sequencing Center for Infectious Disease"/>
            <person name="Wu L."/>
            <person name="Ma J."/>
        </authorList>
    </citation>
    <scope>NUCLEOTIDE SEQUENCE [LARGE SCALE GENOMIC DNA]</scope>
    <source>
        <strain evidence="3">CGMCC 1.10832</strain>
    </source>
</reference>
<feature type="transmembrane region" description="Helical" evidence="1">
    <location>
        <begin position="151"/>
        <end position="172"/>
    </location>
</feature>
<evidence type="ECO:0008006" key="4">
    <source>
        <dbReference type="Google" id="ProtNLM"/>
    </source>
</evidence>
<proteinExistence type="predicted"/>
<evidence type="ECO:0000313" key="3">
    <source>
        <dbReference type="Proteomes" id="UP000636010"/>
    </source>
</evidence>
<feature type="transmembrane region" description="Helical" evidence="1">
    <location>
        <begin position="113"/>
        <end position="131"/>
    </location>
</feature>